<sequence length="145" mass="16053">MGRAQDAIELLLYLPGHGRDEGPYLGLVACAEIGKDRAWPHLRRYLDKIRDDAAPLLVTSRDPSANVVVISARDYDNLMENLRIAFSPCLRNRLEPGQAGSTAGQLCGHVVKEDRPGEQAYFLSDGRRAESLLGQRSLRREIAPS</sequence>
<dbReference type="Proteomes" id="UP000593735">
    <property type="component" value="Chromosome"/>
</dbReference>
<accession>A0A7S7M863</accession>
<dbReference type="AlphaFoldDB" id="A0A7S7M863"/>
<evidence type="ECO:0000256" key="1">
    <source>
        <dbReference type="ARBA" id="ARBA00009981"/>
    </source>
</evidence>
<evidence type="ECO:0000313" key="2">
    <source>
        <dbReference type="EMBL" id="QOY60522.1"/>
    </source>
</evidence>
<comment type="similarity">
    <text evidence="1">Belongs to the phD/YefM antitoxin family.</text>
</comment>
<dbReference type="SUPFAM" id="SSF143120">
    <property type="entry name" value="YefM-like"/>
    <property type="match status" value="1"/>
</dbReference>
<dbReference type="Gene3D" id="3.40.1620.10">
    <property type="entry name" value="YefM-like domain"/>
    <property type="match status" value="1"/>
</dbReference>
<dbReference type="EMBL" id="CP063767">
    <property type="protein sequence ID" value="QOY60522.1"/>
    <property type="molecule type" value="Genomic_DNA"/>
</dbReference>
<evidence type="ECO:0000313" key="3">
    <source>
        <dbReference type="Proteomes" id="UP000593735"/>
    </source>
</evidence>
<reference evidence="2 3" key="1">
    <citation type="submission" date="2020-10" db="EMBL/GenBank/DDBJ databases">
        <title>Olsenella immobilis sp.nov., isolated from the mud in a fermentation cellar used for the production of Chinese strong-flavoured liquor.</title>
        <authorList>
            <person name="Lu L."/>
        </authorList>
    </citation>
    <scope>NUCLEOTIDE SEQUENCE [LARGE SCALE GENOMIC DNA]</scope>
    <source>
        <strain evidence="2 3">LZLJ-2</strain>
    </source>
</reference>
<organism evidence="2 3">
    <name type="scientific">Thermophilibacter immobilis</name>
    <dbReference type="NCBI Taxonomy" id="2779519"/>
    <lineage>
        <taxon>Bacteria</taxon>
        <taxon>Bacillati</taxon>
        <taxon>Actinomycetota</taxon>
        <taxon>Coriobacteriia</taxon>
        <taxon>Coriobacteriales</taxon>
        <taxon>Atopobiaceae</taxon>
        <taxon>Thermophilibacter</taxon>
    </lineage>
</organism>
<dbReference type="KEGG" id="tio:INP52_09025"/>
<dbReference type="InterPro" id="IPR036165">
    <property type="entry name" value="YefM-like_sf"/>
</dbReference>
<keyword evidence="3" id="KW-1185">Reference proteome</keyword>
<protein>
    <submittedName>
        <fullName evidence="2">Type II toxin-antitoxin system Phd/YefM family antitoxin</fullName>
    </submittedName>
</protein>
<dbReference type="NCBIfam" id="TIGR01552">
    <property type="entry name" value="phd_fam"/>
    <property type="match status" value="1"/>
</dbReference>
<name>A0A7S7M863_9ACTN</name>
<gene>
    <name evidence="2" type="ORF">INP52_09025</name>
</gene>
<proteinExistence type="inferred from homology"/>